<protein>
    <recommendedName>
        <fullName evidence="3">DUF4283 domain-containing protein</fullName>
    </recommendedName>
</protein>
<reference evidence="1 2" key="1">
    <citation type="submission" date="2020-08" db="EMBL/GenBank/DDBJ databases">
        <title>Plant Genome Project.</title>
        <authorList>
            <person name="Zhang R.-G."/>
        </authorList>
    </citation>
    <scope>NUCLEOTIDE SEQUENCE [LARGE SCALE GENOMIC DNA]</scope>
    <source>
        <strain evidence="1">WSP0</strain>
        <tissue evidence="1">Leaf</tissue>
    </source>
</reference>
<evidence type="ECO:0008006" key="3">
    <source>
        <dbReference type="Google" id="ProtNLM"/>
    </source>
</evidence>
<keyword evidence="2" id="KW-1185">Reference proteome</keyword>
<comment type="caution">
    <text evidence="1">The sequence shown here is derived from an EMBL/GenBank/DDBJ whole genome shotgun (WGS) entry which is preliminary data.</text>
</comment>
<evidence type="ECO:0000313" key="1">
    <source>
        <dbReference type="EMBL" id="KAG5544615.1"/>
    </source>
</evidence>
<accession>A0AAV6JWT2</accession>
<proteinExistence type="predicted"/>
<sequence>MHRSRHGNWFDEVKRWKPEPLKEISLVVWLNCYGVPLNVWNAETFHSIGGIWGEAINQTIDLDFNSKVFPLRVVVEEHVGVTNFFNVSCRSNKGCDAKTVWPSKSKEKSGGEMGVNVEDMVENSSDNGAEDVNGENKEIHCSNNFHSGDNVLAIEKDNAIENRDVHRGMVDELVSLRNSYLSECQSITSPTPLLRPVMKEMSDAKDRSDELSILGERSIYQAIEKLERRLNR</sequence>
<evidence type="ECO:0000313" key="2">
    <source>
        <dbReference type="Proteomes" id="UP000823749"/>
    </source>
</evidence>
<dbReference type="Proteomes" id="UP000823749">
    <property type="component" value="Chromosome 6"/>
</dbReference>
<gene>
    <name evidence="1" type="ORF">RHGRI_017147</name>
</gene>
<name>A0AAV6JWT2_9ERIC</name>
<organism evidence="1 2">
    <name type="scientific">Rhododendron griersonianum</name>
    <dbReference type="NCBI Taxonomy" id="479676"/>
    <lineage>
        <taxon>Eukaryota</taxon>
        <taxon>Viridiplantae</taxon>
        <taxon>Streptophyta</taxon>
        <taxon>Embryophyta</taxon>
        <taxon>Tracheophyta</taxon>
        <taxon>Spermatophyta</taxon>
        <taxon>Magnoliopsida</taxon>
        <taxon>eudicotyledons</taxon>
        <taxon>Gunneridae</taxon>
        <taxon>Pentapetalae</taxon>
        <taxon>asterids</taxon>
        <taxon>Ericales</taxon>
        <taxon>Ericaceae</taxon>
        <taxon>Ericoideae</taxon>
        <taxon>Rhodoreae</taxon>
        <taxon>Rhododendron</taxon>
    </lineage>
</organism>
<dbReference type="EMBL" id="JACTNZ010000006">
    <property type="protein sequence ID" value="KAG5544615.1"/>
    <property type="molecule type" value="Genomic_DNA"/>
</dbReference>
<dbReference type="AlphaFoldDB" id="A0AAV6JWT2"/>